<dbReference type="KEGG" id="mpd:MCP_2469"/>
<keyword evidence="1" id="KW-0175">Coiled coil</keyword>
<dbReference type="RefSeq" id="WP_012901215.1">
    <property type="nucleotide sequence ID" value="NC_013665.1"/>
</dbReference>
<reference evidence="3 4" key="2">
    <citation type="journal article" date="2008" name="Int. J. Syst. Evol. Microbiol.">
        <title>Methanocella paludicola gen. nov., sp. nov., a methane-producing archaeon, the first isolate of the lineage 'Rice Cluster I', and proposal of the new archaeal order Methanocellales ord. nov.</title>
        <authorList>
            <person name="Sakai S."/>
            <person name="Imachi H."/>
            <person name="Hanada S."/>
            <person name="Ohashi A."/>
            <person name="Harada H."/>
            <person name="Kamagata Y."/>
        </authorList>
    </citation>
    <scope>NUCLEOTIDE SEQUENCE [LARGE SCALE GENOMIC DNA]</scope>
    <source>
        <strain evidence="4">DSM 17711 / JCM 13418 / NBRC 101707 / SANAE</strain>
    </source>
</reference>
<accession>D1Z1G9</accession>
<dbReference type="EMBL" id="AP011532">
    <property type="protein sequence ID" value="BAI62541.1"/>
    <property type="molecule type" value="Genomic_DNA"/>
</dbReference>
<dbReference type="InParanoid" id="D1Z1G9"/>
<evidence type="ECO:0000313" key="3">
    <source>
        <dbReference type="EMBL" id="BAI62541.1"/>
    </source>
</evidence>
<evidence type="ECO:0000313" key="4">
    <source>
        <dbReference type="Proteomes" id="UP000001882"/>
    </source>
</evidence>
<reference evidence="4" key="3">
    <citation type="journal article" date="2011" name="PLoS ONE">
        <title>Genome sequence of a mesophilic hydrogenotrophic methanogen Methanocella paludicola, the first cultivated representative of the order Methanocellales.</title>
        <authorList>
            <person name="Sakai S."/>
            <person name="Takaki Y."/>
            <person name="Shimamura S."/>
            <person name="Sekine M."/>
            <person name="Tajima T."/>
            <person name="Kosugi H."/>
            <person name="Ichikawa N."/>
            <person name="Tasumi E."/>
            <person name="Hiraki A.T."/>
            <person name="Shimizu A."/>
            <person name="Kato Y."/>
            <person name="Nishiko R."/>
            <person name="Mori K."/>
            <person name="Fujita N."/>
            <person name="Imachi H."/>
            <person name="Takai K."/>
        </authorList>
    </citation>
    <scope>NUCLEOTIDE SEQUENCE [LARGE SCALE GENOMIC DNA]</scope>
    <source>
        <strain evidence="4">DSM 17711 / JCM 13418 / NBRC 101707 / SANAE</strain>
    </source>
</reference>
<name>D1Z1G9_METPS</name>
<dbReference type="InterPro" id="IPR045063">
    <property type="entry name" value="Dynamin_N"/>
</dbReference>
<dbReference type="Pfam" id="PF00350">
    <property type="entry name" value="Dynamin_N"/>
    <property type="match status" value="1"/>
</dbReference>
<evidence type="ECO:0000259" key="2">
    <source>
        <dbReference type="Pfam" id="PF00350"/>
    </source>
</evidence>
<dbReference type="PANTHER" id="PTHR43681:SF1">
    <property type="entry name" value="SARCALUMENIN"/>
    <property type="match status" value="1"/>
</dbReference>
<feature type="coiled-coil region" evidence="1">
    <location>
        <begin position="549"/>
        <end position="588"/>
    </location>
</feature>
<evidence type="ECO:0000256" key="1">
    <source>
        <dbReference type="SAM" id="Coils"/>
    </source>
</evidence>
<proteinExistence type="predicted"/>
<dbReference type="InterPro" id="IPR051943">
    <property type="entry name" value="TRAFAC_Dynamin-like_GTPase"/>
</dbReference>
<feature type="domain" description="Dynamin N-terminal" evidence="2">
    <location>
        <begin position="50"/>
        <end position="207"/>
    </location>
</feature>
<dbReference type="SUPFAM" id="SSF52540">
    <property type="entry name" value="P-loop containing nucleoside triphosphate hydrolases"/>
    <property type="match status" value="1"/>
</dbReference>
<gene>
    <name evidence="3" type="ordered locus">MCP_2469</name>
</gene>
<dbReference type="Gene3D" id="3.40.50.300">
    <property type="entry name" value="P-loop containing nucleotide triphosphate hydrolases"/>
    <property type="match status" value="1"/>
</dbReference>
<organism evidence="3 4">
    <name type="scientific">Methanocella paludicola (strain DSM 17711 / JCM 13418 / NBRC 101707 / SANAE)</name>
    <dbReference type="NCBI Taxonomy" id="304371"/>
    <lineage>
        <taxon>Archaea</taxon>
        <taxon>Methanobacteriati</taxon>
        <taxon>Methanobacteriota</taxon>
        <taxon>Stenosarchaea group</taxon>
        <taxon>Methanomicrobia</taxon>
        <taxon>Methanocellales</taxon>
        <taxon>Methanocellaceae</taxon>
        <taxon>Methanocella</taxon>
    </lineage>
</organism>
<reference evidence="3 4" key="1">
    <citation type="journal article" date="2007" name="Appl. Environ. Microbiol.">
        <title>Isolation of key methanogens for global methane emission from rice paddy fields: a novel isolate affiliated with the clone cluster rice cluster I.</title>
        <authorList>
            <person name="Sakai S."/>
            <person name="Imachi H."/>
            <person name="Sekiguchi Y."/>
            <person name="Ohashi A."/>
            <person name="Harada H."/>
            <person name="Kamagata Y."/>
        </authorList>
    </citation>
    <scope>NUCLEOTIDE SEQUENCE [LARGE SCALE GENOMIC DNA]</scope>
    <source>
        <strain evidence="4">DSM 17711 / JCM 13418 / NBRC 101707 / SANAE</strain>
    </source>
</reference>
<dbReference type="InterPro" id="IPR027417">
    <property type="entry name" value="P-loop_NTPase"/>
</dbReference>
<dbReference type="CDD" id="cd09912">
    <property type="entry name" value="DLP_2"/>
    <property type="match status" value="1"/>
</dbReference>
<dbReference type="AlphaFoldDB" id="D1Z1G9"/>
<dbReference type="SMR" id="D1Z1G9"/>
<dbReference type="GeneID" id="8682231"/>
<dbReference type="Proteomes" id="UP000001882">
    <property type="component" value="Chromosome"/>
</dbReference>
<protein>
    <recommendedName>
        <fullName evidence="2">Dynamin N-terminal domain-containing protein</fullName>
    </recommendedName>
</protein>
<dbReference type="PANTHER" id="PTHR43681">
    <property type="entry name" value="TRANSMEMBRANE GTPASE FZO"/>
    <property type="match status" value="1"/>
</dbReference>
<dbReference type="STRING" id="304371.MCP_2469"/>
<dbReference type="eggNOG" id="arCOG13253">
    <property type="taxonomic scope" value="Archaea"/>
</dbReference>
<sequence length="598" mass="67358">MMQPVNDYGELKNRAREELNALRGLMSDEEAARREADALIAKLDSDTFNLVVLGQFKRGKTTFINALLGDSVLPTAVVPLTSIITVIRFGPVPRTTVIYQDGRSDVIGPELLGDYVTERGNPRNVKRVGHVEIEYPSDYLKEGVMIIDTPGIGSTFLHNTEVTYSFLSKVDAAVFMLSIDPPVSDVELRFLEDVGKHVKKFFFILNKVDRADAEEVKESIAFNRAVIGEKMGAEPKLFPLSAKQALEGKTKGDRELLQRSGYVDFDRALGTFLTTDKCGVFLRSILDRASGLVEARRLSLAIEKKTRALSVQALEEKATLFNVELERFLRDKEANVHLIEWDVDSMIKTLDVDSGKFKSEMTPVAIRQMESFIDTYPKAGNREFLNAIKDQLFKVISGACDSWRASEEEKISGLYAEKAKSHSERWEESIRRFEKASSDIFDVEIRHYSFDGAPDLHTPLFYGIDTFMDEGMLLDTALTTLNLMMPSSLFRGQVKNAMRERVERSLDMNSGKIRYAFLESLLKSSKSMKASYETMADTLVSSVKQALERARAEKSMSASEAQKRAAEIDRMLAALEEHKKRLEAVELYCRRPELTPIA</sequence>
<dbReference type="PATRIC" id="fig|304371.9.peg.2517"/>
<keyword evidence="4" id="KW-1185">Reference proteome</keyword>